<evidence type="ECO:0000256" key="4">
    <source>
        <dbReference type="ARBA" id="ARBA00022723"/>
    </source>
</evidence>
<keyword evidence="5" id="KW-0560">Oxidoreductase</keyword>
<evidence type="ECO:0000256" key="1">
    <source>
        <dbReference type="ARBA" id="ARBA00001971"/>
    </source>
</evidence>
<evidence type="ECO:0000313" key="9">
    <source>
        <dbReference type="EMBL" id="PHH78827.1"/>
    </source>
</evidence>
<name>A0A2C5ZCU4_9HYPO</name>
<evidence type="ECO:0000256" key="5">
    <source>
        <dbReference type="ARBA" id="ARBA00023002"/>
    </source>
</evidence>
<dbReference type="CDD" id="cd11041">
    <property type="entry name" value="CYP503A1-like"/>
    <property type="match status" value="1"/>
</dbReference>
<dbReference type="OrthoDB" id="1844152at2759"/>
<dbReference type="InterPro" id="IPR036396">
    <property type="entry name" value="Cyt_P450_sf"/>
</dbReference>
<dbReference type="GO" id="GO:0004497">
    <property type="term" value="F:monooxygenase activity"/>
    <property type="evidence" value="ECO:0007669"/>
    <property type="project" value="UniProtKB-KW"/>
</dbReference>
<dbReference type="EMBL" id="NJES01000066">
    <property type="protein sequence ID" value="PHH78827.1"/>
    <property type="molecule type" value="Genomic_DNA"/>
</dbReference>
<dbReference type="STRING" id="2004952.A0A2C5ZCU4"/>
<comment type="caution">
    <text evidence="9">The sequence shown here is derived from an EMBL/GenBank/DDBJ whole genome shotgun (WGS) entry which is preliminary data.</text>
</comment>
<accession>A0A2C5ZCU4</accession>
<proteinExistence type="inferred from homology"/>
<dbReference type="AlphaFoldDB" id="A0A2C5ZCU4"/>
<comment type="similarity">
    <text evidence="2">Belongs to the cytochrome P450 family.</text>
</comment>
<sequence length="509" mass="57349">MPSSILLVQAPIACALLLGLLLVELSRRRKGSKIPTIRRWPAPFPEILDRLSYNRNAVALVREGYTKHKNVPFRLLKMDMDLVVIPLKYAAELRAVTSDKLDPLTASFDDNAGHLTKILLGSELHSDAIHRPRIIPVVVDELKFAFDHVLAQGSKSGKSNSLIINQTTYPLYLTDSWTAVNPYDMVLDLSTRAAARIFVGEPICRDEQFLQTTASYSRNSFSTIDTFRNLGSIIGLFGRAMSSTVTDARDQLAYVQRLLGDEVTRRRARPDDKHDDFLQWCMDLARTPDESQPESIAHRTLGILSMAVVHTTAMASTHMLFDLVSDPDLLEALREEQRRVLPEGWPSINQKAMLEMRLLDSLMRESQRFNPVGEFTFRRIVRKPIVLSDGYQLQPGQQIAIPAKNLNLDDDIISEADAYNPSRWATQQQASASFAHSSSANLHFGLGRYACPGRFFAAYMIKSIMSRLLLEYDIKLQGDGCHRRPPNIISGDKILPNRDAVILLRHRDS</sequence>
<dbReference type="PANTHER" id="PTHR46206">
    <property type="entry name" value="CYTOCHROME P450"/>
    <property type="match status" value="1"/>
</dbReference>
<evidence type="ECO:0000256" key="8">
    <source>
        <dbReference type="PIRSR" id="PIRSR602403-1"/>
    </source>
</evidence>
<dbReference type="InterPro" id="IPR002403">
    <property type="entry name" value="Cyt_P450_E_grp-IV"/>
</dbReference>
<dbReference type="GO" id="GO:0020037">
    <property type="term" value="F:heme binding"/>
    <property type="evidence" value="ECO:0007669"/>
    <property type="project" value="InterPro"/>
</dbReference>
<evidence type="ECO:0000256" key="7">
    <source>
        <dbReference type="ARBA" id="ARBA00023033"/>
    </source>
</evidence>
<evidence type="ECO:0000256" key="3">
    <source>
        <dbReference type="ARBA" id="ARBA00022617"/>
    </source>
</evidence>
<keyword evidence="6 8" id="KW-0408">Iron</keyword>
<dbReference type="SUPFAM" id="SSF48264">
    <property type="entry name" value="Cytochrome P450"/>
    <property type="match status" value="1"/>
</dbReference>
<dbReference type="PANTHER" id="PTHR46206:SF7">
    <property type="entry name" value="P450, PUTATIVE (EUROFUNG)-RELATED"/>
    <property type="match status" value="1"/>
</dbReference>
<dbReference type="Proteomes" id="UP000226431">
    <property type="component" value="Unassembled WGS sequence"/>
</dbReference>
<keyword evidence="3 8" id="KW-0349">Heme</keyword>
<evidence type="ECO:0000313" key="10">
    <source>
        <dbReference type="Proteomes" id="UP000226431"/>
    </source>
</evidence>
<comment type="cofactor">
    <cofactor evidence="1 8">
        <name>heme</name>
        <dbReference type="ChEBI" id="CHEBI:30413"/>
    </cofactor>
</comment>
<dbReference type="Gene3D" id="1.10.630.10">
    <property type="entry name" value="Cytochrome P450"/>
    <property type="match status" value="1"/>
</dbReference>
<dbReference type="GO" id="GO:0005506">
    <property type="term" value="F:iron ion binding"/>
    <property type="evidence" value="ECO:0007669"/>
    <property type="project" value="InterPro"/>
</dbReference>
<dbReference type="Pfam" id="PF00067">
    <property type="entry name" value="p450"/>
    <property type="match status" value="1"/>
</dbReference>
<feature type="binding site" description="axial binding residue" evidence="8">
    <location>
        <position position="451"/>
    </location>
    <ligand>
        <name>heme</name>
        <dbReference type="ChEBI" id="CHEBI:30413"/>
    </ligand>
    <ligandPart>
        <name>Fe</name>
        <dbReference type="ChEBI" id="CHEBI:18248"/>
    </ligandPart>
</feature>
<protein>
    <recommendedName>
        <fullName evidence="11">Cytochrome P450 monooxygenase</fullName>
    </recommendedName>
</protein>
<evidence type="ECO:0000256" key="2">
    <source>
        <dbReference type="ARBA" id="ARBA00010617"/>
    </source>
</evidence>
<evidence type="ECO:0000256" key="6">
    <source>
        <dbReference type="ARBA" id="ARBA00023004"/>
    </source>
</evidence>
<evidence type="ECO:0008006" key="11">
    <source>
        <dbReference type="Google" id="ProtNLM"/>
    </source>
</evidence>
<keyword evidence="10" id="KW-1185">Reference proteome</keyword>
<dbReference type="InterPro" id="IPR001128">
    <property type="entry name" value="Cyt_P450"/>
</dbReference>
<gene>
    <name evidence="9" type="ORF">CDD80_6198</name>
</gene>
<keyword evidence="7" id="KW-0503">Monooxygenase</keyword>
<keyword evidence="4 8" id="KW-0479">Metal-binding</keyword>
<reference evidence="9 10" key="1">
    <citation type="submission" date="2017-06" db="EMBL/GenBank/DDBJ databases">
        <title>Ant-infecting Ophiocordyceps genomes reveal a high diversity of potential behavioral manipulation genes and a possible major role for enterotoxins.</title>
        <authorList>
            <person name="De Bekker C."/>
            <person name="Evans H.C."/>
            <person name="Brachmann A."/>
            <person name="Hughes D.P."/>
        </authorList>
    </citation>
    <scope>NUCLEOTIDE SEQUENCE [LARGE SCALE GENOMIC DNA]</scope>
    <source>
        <strain evidence="9 10">Map16</strain>
    </source>
</reference>
<organism evidence="9 10">
    <name type="scientific">Ophiocordyceps camponoti-rufipedis</name>
    <dbReference type="NCBI Taxonomy" id="2004952"/>
    <lineage>
        <taxon>Eukaryota</taxon>
        <taxon>Fungi</taxon>
        <taxon>Dikarya</taxon>
        <taxon>Ascomycota</taxon>
        <taxon>Pezizomycotina</taxon>
        <taxon>Sordariomycetes</taxon>
        <taxon>Hypocreomycetidae</taxon>
        <taxon>Hypocreales</taxon>
        <taxon>Ophiocordycipitaceae</taxon>
        <taxon>Ophiocordyceps</taxon>
    </lineage>
</organism>
<dbReference type="PRINTS" id="PR00465">
    <property type="entry name" value="EP450IV"/>
</dbReference>
<dbReference type="GO" id="GO:0016705">
    <property type="term" value="F:oxidoreductase activity, acting on paired donors, with incorporation or reduction of molecular oxygen"/>
    <property type="evidence" value="ECO:0007669"/>
    <property type="project" value="InterPro"/>
</dbReference>